<reference evidence="1 2" key="1">
    <citation type="submission" date="2020-08" db="EMBL/GenBank/DDBJ databases">
        <title>Sequencing the genomes of 1000 actinobacteria strains.</title>
        <authorList>
            <person name="Klenk H.-P."/>
        </authorList>
    </citation>
    <scope>NUCLEOTIDE SEQUENCE [LARGE SCALE GENOMIC DNA]</scope>
    <source>
        <strain evidence="1 2">DSM 43851</strain>
    </source>
</reference>
<dbReference type="SUPFAM" id="SSF48452">
    <property type="entry name" value="TPR-like"/>
    <property type="match status" value="1"/>
</dbReference>
<gene>
    <name evidence="1" type="ORF">BJ998_007852</name>
</gene>
<keyword evidence="2" id="KW-1185">Reference proteome</keyword>
<dbReference type="RefSeq" id="WP_184868267.1">
    <property type="nucleotide sequence ID" value="NZ_BAAAWY010000068.1"/>
</dbReference>
<comment type="caution">
    <text evidence="1">The sequence shown here is derived from an EMBL/GenBank/DDBJ whole genome shotgun (WGS) entry which is preliminary data.</text>
</comment>
<protein>
    <recommendedName>
        <fullName evidence="3">Tetratricopeptide repeat protein</fullName>
    </recommendedName>
</protein>
<sequence>MTVRCPLTDCHTKNAADADTCVRCGTPLRHLARLSAYPDHLFNRGLAAATAGDLGTARDLFAAVVHWCPLDVVARNALALASFQLDDHAAARVNWEAVLDRSPGDPLATEGLARLADH</sequence>
<organism evidence="1 2">
    <name type="scientific">Kutzneria kofuensis</name>
    <dbReference type="NCBI Taxonomy" id="103725"/>
    <lineage>
        <taxon>Bacteria</taxon>
        <taxon>Bacillati</taxon>
        <taxon>Actinomycetota</taxon>
        <taxon>Actinomycetes</taxon>
        <taxon>Pseudonocardiales</taxon>
        <taxon>Pseudonocardiaceae</taxon>
        <taxon>Kutzneria</taxon>
    </lineage>
</organism>
<evidence type="ECO:0000313" key="2">
    <source>
        <dbReference type="Proteomes" id="UP000585638"/>
    </source>
</evidence>
<dbReference type="InterPro" id="IPR011990">
    <property type="entry name" value="TPR-like_helical_dom_sf"/>
</dbReference>
<evidence type="ECO:0000313" key="1">
    <source>
        <dbReference type="EMBL" id="MBB5896656.1"/>
    </source>
</evidence>
<accession>A0A7W9KQ39</accession>
<dbReference type="Proteomes" id="UP000585638">
    <property type="component" value="Unassembled WGS sequence"/>
</dbReference>
<dbReference type="EMBL" id="JACHIR010000001">
    <property type="protein sequence ID" value="MBB5896656.1"/>
    <property type="molecule type" value="Genomic_DNA"/>
</dbReference>
<evidence type="ECO:0008006" key="3">
    <source>
        <dbReference type="Google" id="ProtNLM"/>
    </source>
</evidence>
<dbReference type="AlphaFoldDB" id="A0A7W9KQ39"/>
<dbReference type="Gene3D" id="1.25.40.10">
    <property type="entry name" value="Tetratricopeptide repeat domain"/>
    <property type="match status" value="1"/>
</dbReference>
<name>A0A7W9KQ39_9PSEU</name>
<proteinExistence type="predicted"/>